<organism evidence="2 3">
    <name type="scientific">Tetrahymena thermophila (strain SB210)</name>
    <dbReference type="NCBI Taxonomy" id="312017"/>
    <lineage>
        <taxon>Eukaryota</taxon>
        <taxon>Sar</taxon>
        <taxon>Alveolata</taxon>
        <taxon>Ciliophora</taxon>
        <taxon>Intramacronucleata</taxon>
        <taxon>Oligohymenophorea</taxon>
        <taxon>Hymenostomatida</taxon>
        <taxon>Tetrahymenina</taxon>
        <taxon>Tetrahymenidae</taxon>
        <taxon>Tetrahymena</taxon>
    </lineage>
</organism>
<keyword evidence="3" id="KW-1185">Reference proteome</keyword>
<dbReference type="Proteomes" id="UP000009168">
    <property type="component" value="Unassembled WGS sequence"/>
</dbReference>
<dbReference type="eggNOG" id="ENOG502SJZN">
    <property type="taxonomic scope" value="Eukaryota"/>
</dbReference>
<dbReference type="GeneID" id="7826696"/>
<sequence>MIKRLLLLVIAYIQLYILKAGIINPDKADSVVLERTNEGAISSYTFYMNLQNRLPPQKGVIKITFPSSTFTDPLENTSLQLSDADFPFVTTSNNQVTIIQNDVFLTQDGTLTKNYFTASWNMIERSLKITGISDSINAGSVQITIKFLRNPSISANQVSGNFKIETFIETTPIDQNLSFGKVTFTSRYIKSNQIQISNDGSNLGGYITNYKFTISTVVALPSQSWIRVRFPKYHSFENTICQIVETQEFLNCSNNGDNVLIFSPISQSLPPSSYNIQIRNIRNPTSSDFYSDFIVELLFPGTFNVLQLFYNQMSGINIQPGQIQSTSVSGNPLNMNLRIDYTITFTPTNTIQNPGTIVITFPTLPPTKDDSQVRTFALDSFCRVISGLTPTPGNENVSCVSQGSQLIITNFQTFFSQQIQVKIFAVNPGRPAIYGPFVIETFTTQNGKKYKIDQNTNAGSLAISEVNSLNYVQIDFFKKMVNGTFSQTIPLDFRLYPSPGNELPLTTASQTGQISLQIPLLWRNKAANFNQNFQQGQNSAAKFGSDPSQTVPVNYNLNVYKIYTPKSSNYAKFPKDNQYGLGQCDLPISIDSVILPPFGGKYLFRVLTFKNGQHYVDQPLEQDLYVMDIEIPPFTSANVQTTGSESGDTENVIIAQLTTGLSIPYEGAINFNMTTKTIYSENTSKWDFKLGQSIGVGVESKNVPCSVYIGGNLCGFPDSDHPDVHCYVFQGSAIQNVVLQVRGFSRVISSGTTIEIYVPNIRLCEDVTKVCYVQINSSYTVDILDPYILNTIYVKVVNSVNDPSVVSKTPVIQAKPDFGNSLPQFQEICVSTLWNLGSSFYDTPFSAGDSIIIIFPSYRYTYRRFAVQSITFNFGPASGRIQYIDYYLTKETYYLITLNSNVPLGNNLILNNIKNANDIIDFGDGNKVQGVILKGYYWQSKQKARFLQWNRSDQYVDGGILNALVEILPNEVPGIPVRAQSIDMEWESEVVYKLSFVNCRIIPAGGQIMIKLPNNSPGYKSISDTCTIYQGLTGISQLTLDSSIVCAKKLIGTDFYLQISQFMQVPQETMITVIYRSTSPVFQGPSWNPGNYYITSNQNDAPTYTMINFSRVLIPGLVVNGPNIFPTLAMWSSFYIEDRLAREGDRGYFKMQFESPLAFAKGSTMTINFGGGVSQPISIEKVYDVDDLVMQGYLYCTIDGDICEDCIITGNVVTLLLPKSLKLDGIIANKQYLLQIGYRGNDDSSTTRDGFLINQAGTYILSVDISDGSKQVSAQKAYRNLPPSFRNFWVYSVNKMNTDITDVRCFNGGTNICGMSVFIFYFNHFGIPKSYIAGSQSTKIILEFSTQIDTIFQNGFDSALGKGLPQRTEVPCEGKKISILSGFDKLSCQLYLGTKPNPAQIIITNFDEIISNLDPKFTDDYEIHIPNVFNPSAVKEVLQVNMRIETTFFSNGITRPIYENSYILVNMTNQILSVPFHQKPVFVDLTSSCTPTFSQTIIDTPSKLYVCFQTGPHKLQPGDHILYQFPQTWIMPRIDLCSLFSFPSAVKCDSYDSAKQILIHINGPVNPGTMISGYINMNTPPYAALNPTPQQIQGYTYWRSRIISWFQLGNFVQTLTPLTIPNPQMLVTASSTVQGEISEYTIRYDVLRDIPNGGCIQIIIPSDFQGLNKETICRNAILQSSDFDPYGYQFKCDYIAGSPNYLLVHSFGPFKLDFTDPINGFQKRNGTTLVVNFRVQNPMVAKPSQWEIKQWYLKEVPLNYLVATGKTDSPSLQPPVKIQLWEKLLQTRNKLYTEDIGPLEFLITTPSSLPAGSFITVQMPPSFKKQTDSQLYCYFDLSVYYNNQLPSKTCKIDTNNLVTIQTPDQLYLDPYLAAAGGSIPANTKLMIVITTLDNYYGQNGIIMPTQSGFYDFQITFPGSTQATATRTIYIPHKNYFTIFEPTTLINNPNEKTVIELIVQPKVSASTLILYVPVVDQEGNDLFDEDLGLEKIKGPGINNINCQYHIYPSGPSTSLNCQLIRGVKATKMHAQIQISGISFNSGTTYSIQIDEITNPNILTDDRHVYMILEGYQSTNLVTSQINYDFSFKYISTPEVISFNPDPTAVPGSQKYPKVIMGGTGAGPNESNIIYEVTWDTKDLMKGGNEYYDYFIIEFPQYAFNKQPITVSCTLSFCKLLRGWNWVIWKFNSITSKGSTITMKIQGLENVKISSKTVHLIGYTVKNRVLINKQYFQPLDPVTPITPSVGDFTIDVPDYPNKNKVPKNKMMRYLFKIKLPIQLEKDKGLIDIKIPSGFTPEPYCQDHLAYPFVYSYDYISCSLTPSINGYTISGYDNIPTGTIIQVEAWITNPNSQVTTPTFNVDIYQDSQRQLILTSFNANGPQIWDYTPFSTAKYLSEYNTFISKGSFGDFRFIISGVTLTENDYLTLVFPNNDVSALGQTNLQCGFNNFEASMCIVQQQSPLTIQIFGPVENPLAASTSYTIFVTVQNGAQMGLQYTKSGLTFFKVSASSSPNPSDFTTTFFTIYPQENFPNLAQLQITYENANKLADLIINFSTSVNVPANGRIVVSFPIYSEDRSIQIFDMYLGKTGLTPGSIIDCTFIQSVSSLNGCTIDSDFNKVSVSFKLTNSLNGQATLLINDILLPSSSGGTGQIPIELYTQDSMGNILEAQVFDEFLTPFLVSNDPTPQTASITVNQDQYTIQNINIGISVNSYSPLNDRIVVKFPIGYDLSMILLKVGTKNYAASEFIAIGNVLIIRLDSSWNTDIINNIVLSNVKNPKIQPASQIIYTYVVIGYVYTSVYTSTIPSVSIKKFTSPSLSLPTHSSNQHPIGIQIIATPTETIYGPNTVYFVSLKNSLSVSSIRNGLSLPCESSSEPVYCQINSSASYGYIDSNPVIYIYQAPDSTPSSPLSITIYNIQEYIGKSQITVDFGAIDINTNQVTYLNNLSPINIGTSAKTVKNDVVVLSTTGSIQDQTTITLTQTNPLFIAGTKIVFMSDTLPMNSLSYTPTASIKGSSSSCNINSNDFVVTCTLASDISIPFDLELKNYPVPTTSILQTQRAFNLIGYEGATTKNVFQFTNIQFSNFAASSTLQSVSSVQISDQQIDIQFKTQYIVPALGQVELELASTPVKTGFYYSIPPSTLSLFINQPTISLAGSKVIIKDFYQMKAGTYKFSIYFEEQPLPQVNKINTKCNQQLIESQTVIQSTSSYSPIGDTIVINKLFKADSEVIVFDFTTTNVVQSPGFIAIKFDINIQSLIFNTMVVNYINFLNLPQFTVNADTLYIKNFNTISAGLIQLRIYFKGGSTPSKIISIISFDKTFNIVDKITSLQTIQSNTFFNQNTVSPLRSLNYIDYHTIGGAYQAIKFRIKLQSSFNPAAEQLFITFPQQMQTNLIALMSSQIRFKCNIKKAFQKNQNYRARRCYLQKYSDIFLIIQDFNFNTNDVFDISIIKIGDTKYQWQLPSTAMIYYFLIDKTELKSISQSTIPTIYSTDSIQMEIFSQVAKNAYFRNFDGTVSASTLYNIQFALSSGYDFIDIEFPLLVDQGTSQLTIFNQNLGVSTINNGFSFPCEDKANNLGTNVKYRLFYGQSILQNPSKIRILQTSSSTVNINIATLLNPSLLNQYVYLRVKTGYVDGRLGNVLYLPYAVFTLANNPVNQVLPTPTFSPSQASSVITISINSLPLLKQMTVSSQSSLKFEFEDYQYSPLMNVANTQTDFQTKKSAFFSFKTNAFTPYSMNVMQIKTPPIIGSFSYKYKVSEIRNRKVRQVFSLSSSVNLTPGGKFIDNASISASNLKIQYPNTLYQIKYDLQQDQFKGNVINLKLPFQYTVLSTSTCKLQQYSNKGTIQSTCTADVPNNSFIIQLQQDLISVQTFQILFYTINPSTVGMTGQFTIDLYTDITKSQKQHTEIINGVNIVNEAELQIRLLQPFSPIKFCQKDETCPLRFTIQLGSNLVKQSDSIVINTNNYINKMVSLQNSIKELACWINDYASYFCYQDVSTNQIIVLAPANTDVTSGVVLHILIQSWRDPKYSNTNRDFILLPSYIDFLDNSSIFKDVIVYEQHGTSQTPIKKNWQFVNKAFYSDNPAYICSYTTTTDKETILKARFQFPPSIGINSALVTEPNWGRIVIYLETSNEIKESLIPFNLESRFVKDGQQIDCICDSCSYGSFLCYIQYGGNDITSPVSITIQPQQNIIGQSVFQFYFPKIKLPPVDKRYVRMGIKALQYDSSKKRSITVLEYLNQYILYTTLPPPSVDPKINLSYPSGHRVGDPLTVTWQYNIPQQQLQKTRDRVIITTTTQDMIIEHPHNPGGPLFTTSSEGKVWIYPLVKWLEIELTTNLSVGTKTVTTFNFKNMPYQITNGVDYELYTYADGETRNIQQYNNIPYAAPHPLYAKAFQFTVLYISQPNTLTFTFRPYNKIPIGGYISIYWGKINPSSPTETDWVFLNTYCRIISGLQDASCNIIPQDMRIQIYGFTREYDPSRDGMIKFDLQVQNSGSAGNRQNFQLTIYWDQSGFNNRQQLPSTLPKDRHIIDEDLAYTDLNILYTILLKLNLLERYQEPIPVCGGSRGPIQLKFQFRKDYKYPFDFIRIDFFKQILPLGVGEELICYFIDTTNPKLNYVKTFRCDLNSLGQIDAFVPEETDLKSDRPYILYITARSSLLINWGVQIGSPSGIKWTRIQTMNEQTGIYNEVAWIEAKIPPCTFDPNNFRVYAMSHEYNTLDYSTQAAAQQNAEDYLYNFINVTLSANNPIESGSLSNNKRTRIIFEFMTHNEIFASWDEDVTGNKYTTAQPAGCGGMYNGVNYFTPADSVAVQCTILPAAGQSLTTPSIIIMENHPIIAPNSIFNIGLSRIRNPNQLVDGTVFTQYGYKKYSKNKPYQTSAHIRITIQQKQSDGTFYPINQQWRYYLIPQFLEPIPPTPFDSSTFSILHNSDVVTTGIGNMTVNIYPLNMVLSRLRSAVVVQYSYPYVLTYKQQCYQHNYQIPQIPHGRVGCMQVQQSRWVVFSNNIFTYTTDQPGSPNPIPAINRFYAVDTSSSRVNPPFTYDYGNPKSRLRGWVYNDKRTVIIRTPGFKQTYQQICNVVLETTAHDNPKNREVIYRVGLYLTTQTDEMRNIRLIAPPEFQDIRHCRVKLGVVLIDFNDIQNKVKCTVTKLAQYWTIDITNFKYKASQALGLIILEFLIHNPYDSGWTNQWQCRTFAHNDLEIHDYNQQANGRTWVGQHIPYPNLFRVYRNTISFEDRKAGINDYAEFNMRIIPRNSHPQTDDLQSTQIQIWMPLTYDIPNGGTNLCQVDHIYHQDVDGQYCQVTSDRKIFVNTNRFHGLDKTCGLVTFTTTNAINDNNGIKMPPAAGNDQFQVFITSKDKDGKVTQEYSNQDATTKPAILSQISDKFEITTQEHEQGQEARIIVKFISPRNIPAGYDTSVGITDPNLKNPIGYIDVQFNTLDYLVSYWPGWSKNLVYSTPQTPFACKSYNGVVAKQNEKLICQIIPSQSSSPNIFYPATVRISNFQAIAVGTQVEIHLLNIPGPGVVNQGLMYVLAFQVNGDGTKFDIIGSSQYILNSVSVFSYDSWKTTMIDVKPNIVGAYSEWIFYFDMLYDLSSSFRGCFDGIFNPLLTFVPGTYFVLKMPKDFQLKDNGSISATLGGLPLQIWIYEETNQIFMLNQNTVPCGYFDVTPKLNPLRISQMRNSAYQFLNSYSLIIKTYSPQRKFIREYSFGPINNPSVGQFVLLGMTVSKLFADERFVTYTYQFTPSYDIPINSVIKIKLPNRSDLSYPNFGSASPQEVCQVSNSQLLSQSSCQSSLSSSGFSIQVLKNISENTNLSIQIIGTRNHPTYSQITQPTDFMITINNPQGLKINEGYFPQITFLKKRDPSYLYLSMLGTSYFQNVASDYTFTLQSTSDLPQGGFINLKFPQNYLEKALQLPSLPKPTQITGSWSSNQLIYSSSWSGPVSSFYTLTITPQFTWPAKNSISIYFKFFQNPITTIQTGLFAAYTVYDSKNVDITDPNDASLKFVYKPQPDLMKSSFDFNPQNEGSLSTYQMKITPSKNIPNDSTLQFKFDTNLYPSNLSSASSQVSCSINGIDTTCTVQNGVISIPLKQSYSANTILDIKLNNIMNPPQGKTNIVGQIVTGDSVIQYKSDIGPVESQKTPNNLQLVRLETSSNALQARAQYTFCIETYDQISLNDAVFIYFPNQFPFKSTYICSITAEHNTKELNYALTSTSPNCATQNSQKRIAITGQTTAKTSSNLARLCYRVDGIENPSIPGQTDNFVIQIYDQTKQVIKSETSGLTSTQTTLSFVRKGFQIIVGSIPDLPKGVVSNDISIELEISVSYKITAIPFLKNFEFIPPVVLFDPTKGQRQYFKIKPLNQAVAGQKLIIWTKQEDTTEIKFSDIPDSQFNLIDKPYPNSLKAILQTTVSRTALLSTSLPIEIKLNQPASQVLSISVFTQGHLQDDQIDFDPPIIVFQPGEISQKFRYTTKEKSVSGYLKLQLDKYYRNIYVMPYDTISIEILDIDKATPQVINYYIESMDRTYMYLRISSDESVTVYSMLSLLGTDYPTSSELKNTTLREYNQRKTNVMEFYMQNTSFIAPAAKNYIYYDSYLHFTGLQEQTEYVLYFFVEDLSNNQSPVLQFQFTTLKKHNPVSFTLRVNDILADDKLLNAFGLITSLPPERFQIQQRPTKFKIDGVIEKQILDLIENVSIEYKFILLQNSTSNEVRPIQKIFMLDNQFDLLQNELSSGSKKQILDPNFSIIKHTYEMIVIPQEFKYTPVILNITQDSAQFMVSLKYKGIGYAIVQLTSVKPPLSQQIKYGLNSTNYKLQNSYFYSYKFEFKENIPEEQQNITHIFQFTELMDNSQYTAYFVGENNQLVNPDLMDSSKIIKIEFKTKREEISIPKWFRANYIYSQLLTPKQVLTAIISIIFFLVI</sequence>
<evidence type="ECO:0008006" key="4">
    <source>
        <dbReference type="Google" id="ProtNLM"/>
    </source>
</evidence>
<dbReference type="InParanoid" id="I7MJJ8"/>
<protein>
    <recommendedName>
        <fullName evidence="4">Transmembrane protein</fullName>
    </recommendedName>
</protein>
<dbReference type="OrthoDB" id="290819at2759"/>
<evidence type="ECO:0000313" key="3">
    <source>
        <dbReference type="Proteomes" id="UP000009168"/>
    </source>
</evidence>
<feature type="signal peptide" evidence="1">
    <location>
        <begin position="1"/>
        <end position="20"/>
    </location>
</feature>
<gene>
    <name evidence="2" type="ORF">TTHERM_00332070</name>
</gene>
<proteinExistence type="predicted"/>
<name>I7MJJ8_TETTS</name>
<dbReference type="EMBL" id="GG662299">
    <property type="protein sequence ID" value="EAS06329.2"/>
    <property type="molecule type" value="Genomic_DNA"/>
</dbReference>
<accession>I7MJJ8</accession>
<keyword evidence="1" id="KW-0732">Signal</keyword>
<reference evidence="3" key="1">
    <citation type="journal article" date="2006" name="PLoS Biol.">
        <title>Macronuclear genome sequence of the ciliate Tetrahymena thermophila, a model eukaryote.</title>
        <authorList>
            <person name="Eisen J.A."/>
            <person name="Coyne R.S."/>
            <person name="Wu M."/>
            <person name="Wu D."/>
            <person name="Thiagarajan M."/>
            <person name="Wortman J.R."/>
            <person name="Badger J.H."/>
            <person name="Ren Q."/>
            <person name="Amedeo P."/>
            <person name="Jones K.M."/>
            <person name="Tallon L.J."/>
            <person name="Delcher A.L."/>
            <person name="Salzberg S.L."/>
            <person name="Silva J.C."/>
            <person name="Haas B.J."/>
            <person name="Majoros W.H."/>
            <person name="Farzad M."/>
            <person name="Carlton J.M."/>
            <person name="Smith R.K. Jr."/>
            <person name="Garg J."/>
            <person name="Pearlman R.E."/>
            <person name="Karrer K.M."/>
            <person name="Sun L."/>
            <person name="Manning G."/>
            <person name="Elde N.C."/>
            <person name="Turkewitz A.P."/>
            <person name="Asai D.J."/>
            <person name="Wilkes D.E."/>
            <person name="Wang Y."/>
            <person name="Cai H."/>
            <person name="Collins K."/>
            <person name="Stewart B.A."/>
            <person name="Lee S.R."/>
            <person name="Wilamowska K."/>
            <person name="Weinberg Z."/>
            <person name="Ruzzo W.L."/>
            <person name="Wloga D."/>
            <person name="Gaertig J."/>
            <person name="Frankel J."/>
            <person name="Tsao C.-C."/>
            <person name="Gorovsky M.A."/>
            <person name="Keeling P.J."/>
            <person name="Waller R.F."/>
            <person name="Patron N.J."/>
            <person name="Cherry J.M."/>
            <person name="Stover N.A."/>
            <person name="Krieger C.J."/>
            <person name="del Toro C."/>
            <person name="Ryder H.F."/>
            <person name="Williamson S.C."/>
            <person name="Barbeau R.A."/>
            <person name="Hamilton E.P."/>
            <person name="Orias E."/>
        </authorList>
    </citation>
    <scope>NUCLEOTIDE SEQUENCE [LARGE SCALE GENOMIC DNA]</scope>
    <source>
        <strain evidence="3">SB210</strain>
    </source>
</reference>
<feature type="chain" id="PRO_5003712724" description="Transmembrane protein" evidence="1">
    <location>
        <begin position="21"/>
        <end position="6916"/>
    </location>
</feature>
<dbReference type="RefSeq" id="XP_001026574.2">
    <property type="nucleotide sequence ID" value="XM_001026574.2"/>
</dbReference>
<dbReference type="KEGG" id="tet:TTHERM_00332070"/>
<evidence type="ECO:0000313" key="2">
    <source>
        <dbReference type="EMBL" id="EAS06329.2"/>
    </source>
</evidence>
<evidence type="ECO:0000256" key="1">
    <source>
        <dbReference type="SAM" id="SignalP"/>
    </source>
</evidence>